<dbReference type="GO" id="GO:0005524">
    <property type="term" value="F:ATP binding"/>
    <property type="evidence" value="ECO:0007669"/>
    <property type="project" value="UniProtKB-UniRule"/>
</dbReference>
<keyword evidence="3 8" id="KW-0812">Transmembrane</keyword>
<dbReference type="InterPro" id="IPR051014">
    <property type="entry name" value="Cation_Transport_ATPase_IB"/>
</dbReference>
<name>C1F2N8_ACIC5</name>
<protein>
    <recommendedName>
        <fullName evidence="6">P-type Zn(2+) transporter</fullName>
        <ecNumber evidence="6">7.2.2.12</ecNumber>
    </recommendedName>
</protein>
<reference evidence="10 11" key="1">
    <citation type="journal article" date="2009" name="Appl. Environ. Microbiol.">
        <title>Three genomes from the phylum Acidobacteria provide insight into the lifestyles of these microorganisms in soils.</title>
        <authorList>
            <person name="Ward N.L."/>
            <person name="Challacombe J.F."/>
            <person name="Janssen P.H."/>
            <person name="Henrissat B."/>
            <person name="Coutinho P.M."/>
            <person name="Wu M."/>
            <person name="Xie G."/>
            <person name="Haft D.H."/>
            <person name="Sait M."/>
            <person name="Badger J."/>
            <person name="Barabote R.D."/>
            <person name="Bradley B."/>
            <person name="Brettin T.S."/>
            <person name="Brinkac L.M."/>
            <person name="Bruce D."/>
            <person name="Creasy T."/>
            <person name="Daugherty S.C."/>
            <person name="Davidsen T.M."/>
            <person name="DeBoy R.T."/>
            <person name="Detter J.C."/>
            <person name="Dodson R.J."/>
            <person name="Durkin A.S."/>
            <person name="Ganapathy A."/>
            <person name="Gwinn-Giglio M."/>
            <person name="Han C.S."/>
            <person name="Khouri H."/>
            <person name="Kiss H."/>
            <person name="Kothari S.P."/>
            <person name="Madupu R."/>
            <person name="Nelson K.E."/>
            <person name="Nelson W.C."/>
            <person name="Paulsen I."/>
            <person name="Penn K."/>
            <person name="Ren Q."/>
            <person name="Rosovitz M.J."/>
            <person name="Selengut J.D."/>
            <person name="Shrivastava S."/>
            <person name="Sullivan S.A."/>
            <person name="Tapia R."/>
            <person name="Thompson L.S."/>
            <person name="Watkins K.L."/>
            <person name="Yang Q."/>
            <person name="Yu C."/>
            <person name="Zafar N."/>
            <person name="Zhou L."/>
            <person name="Kuske C.R."/>
        </authorList>
    </citation>
    <scope>NUCLEOTIDE SEQUENCE [LARGE SCALE GENOMIC DNA]</scope>
    <source>
        <strain evidence="11">ATCC 51196 / DSM 11244 / BCRC 80197 / JCM 7670 / NBRC 15755 / NCIMB 13165 / 161</strain>
    </source>
</reference>
<keyword evidence="8" id="KW-0547">Nucleotide-binding</keyword>
<dbReference type="GO" id="GO:0016887">
    <property type="term" value="F:ATP hydrolysis activity"/>
    <property type="evidence" value="ECO:0007669"/>
    <property type="project" value="InterPro"/>
</dbReference>
<dbReference type="NCBIfam" id="TIGR01512">
    <property type="entry name" value="ATPase-IB2_Cd"/>
    <property type="match status" value="1"/>
</dbReference>
<evidence type="ECO:0000259" key="9">
    <source>
        <dbReference type="Pfam" id="PF00122"/>
    </source>
</evidence>
<comment type="catalytic activity">
    <reaction evidence="7">
        <text>Zn(2+)(in) + ATP + H2O = Zn(2+)(out) + ADP + phosphate + H(+)</text>
        <dbReference type="Rhea" id="RHEA:20621"/>
        <dbReference type="ChEBI" id="CHEBI:15377"/>
        <dbReference type="ChEBI" id="CHEBI:15378"/>
        <dbReference type="ChEBI" id="CHEBI:29105"/>
        <dbReference type="ChEBI" id="CHEBI:30616"/>
        <dbReference type="ChEBI" id="CHEBI:43474"/>
        <dbReference type="ChEBI" id="CHEBI:456216"/>
        <dbReference type="EC" id="7.2.2.12"/>
    </reaction>
</comment>
<evidence type="ECO:0000256" key="1">
    <source>
        <dbReference type="ARBA" id="ARBA00004370"/>
    </source>
</evidence>
<keyword evidence="5 8" id="KW-0472">Membrane</keyword>
<dbReference type="PANTHER" id="PTHR48085">
    <property type="entry name" value="CADMIUM/ZINC-TRANSPORTING ATPASE HMA2-RELATED"/>
    <property type="match status" value="1"/>
</dbReference>
<dbReference type="InterPro" id="IPR018303">
    <property type="entry name" value="ATPase_P-typ_P_site"/>
</dbReference>
<dbReference type="InterPro" id="IPR008250">
    <property type="entry name" value="ATPase_P-typ_transduc_dom_A_sf"/>
</dbReference>
<dbReference type="Gene3D" id="2.70.150.10">
    <property type="entry name" value="Calcium-transporting ATPase, cytoplasmic transduction domain A"/>
    <property type="match status" value="1"/>
</dbReference>
<keyword evidence="8" id="KW-0479">Metal-binding</keyword>
<feature type="transmembrane region" description="Helical" evidence="8">
    <location>
        <begin position="247"/>
        <end position="274"/>
    </location>
</feature>
<dbReference type="SUPFAM" id="SSF81653">
    <property type="entry name" value="Calcium ATPase, transduction domain A"/>
    <property type="match status" value="1"/>
</dbReference>
<evidence type="ECO:0000313" key="10">
    <source>
        <dbReference type="EMBL" id="ACO31929.1"/>
    </source>
</evidence>
<dbReference type="InterPro" id="IPR023214">
    <property type="entry name" value="HAD_sf"/>
</dbReference>
<dbReference type="InterPro" id="IPR036412">
    <property type="entry name" value="HAD-like_sf"/>
</dbReference>
<dbReference type="AlphaFoldDB" id="C1F2N8"/>
<dbReference type="NCBIfam" id="TIGR01525">
    <property type="entry name" value="ATPase-IB_hvy"/>
    <property type="match status" value="1"/>
</dbReference>
<dbReference type="GO" id="GO:0016463">
    <property type="term" value="F:P-type zinc transporter activity"/>
    <property type="evidence" value="ECO:0007669"/>
    <property type="project" value="UniProtKB-EC"/>
</dbReference>
<gene>
    <name evidence="10" type="primary">cadA</name>
    <name evidence="10" type="ordered locus">ACP_2699</name>
</gene>
<proteinExistence type="inferred from homology"/>
<dbReference type="GO" id="GO:0046872">
    <property type="term" value="F:metal ion binding"/>
    <property type="evidence" value="ECO:0007669"/>
    <property type="project" value="UniProtKB-KW"/>
</dbReference>
<dbReference type="EC" id="7.2.2.12" evidence="6"/>
<feature type="transmembrane region" description="Helical" evidence="8">
    <location>
        <begin position="222"/>
        <end position="241"/>
    </location>
</feature>
<evidence type="ECO:0000256" key="8">
    <source>
        <dbReference type="RuleBase" id="RU362081"/>
    </source>
</evidence>
<organism evidence="10 11">
    <name type="scientific">Acidobacterium capsulatum (strain ATCC 51196 / DSM 11244 / BCRC 80197 / JCM 7670 / NBRC 15755 / NCIMB 13165 / 161)</name>
    <dbReference type="NCBI Taxonomy" id="240015"/>
    <lineage>
        <taxon>Bacteria</taxon>
        <taxon>Pseudomonadati</taxon>
        <taxon>Acidobacteriota</taxon>
        <taxon>Terriglobia</taxon>
        <taxon>Terriglobales</taxon>
        <taxon>Acidobacteriaceae</taxon>
        <taxon>Acidobacterium</taxon>
    </lineage>
</organism>
<dbReference type="SUPFAM" id="SSF81665">
    <property type="entry name" value="Calcium ATPase, transmembrane domain M"/>
    <property type="match status" value="1"/>
</dbReference>
<dbReference type="GO" id="GO:0015086">
    <property type="term" value="F:cadmium ion transmembrane transporter activity"/>
    <property type="evidence" value="ECO:0007669"/>
    <property type="project" value="TreeGrafter"/>
</dbReference>
<evidence type="ECO:0000256" key="3">
    <source>
        <dbReference type="ARBA" id="ARBA00022692"/>
    </source>
</evidence>
<feature type="transmembrane region" description="Helical" evidence="8">
    <location>
        <begin position="27"/>
        <end position="45"/>
    </location>
</feature>
<dbReference type="Gene3D" id="3.40.50.1000">
    <property type="entry name" value="HAD superfamily/HAD-like"/>
    <property type="match status" value="1"/>
</dbReference>
<dbReference type="PROSITE" id="PS00154">
    <property type="entry name" value="ATPASE_E1_E2"/>
    <property type="match status" value="1"/>
</dbReference>
<dbReference type="EMBL" id="CP001472">
    <property type="protein sequence ID" value="ACO31929.1"/>
    <property type="molecule type" value="Genomic_DNA"/>
</dbReference>
<dbReference type="STRING" id="240015.ACP_2699"/>
<dbReference type="InParanoid" id="C1F2N8"/>
<dbReference type="KEGG" id="aca:ACP_2699"/>
<dbReference type="NCBIfam" id="TIGR01494">
    <property type="entry name" value="ATPase_P-type"/>
    <property type="match status" value="1"/>
</dbReference>
<keyword evidence="8" id="KW-1003">Cell membrane</keyword>
<dbReference type="InterPro" id="IPR059000">
    <property type="entry name" value="ATPase_P-type_domA"/>
</dbReference>
<evidence type="ECO:0000256" key="5">
    <source>
        <dbReference type="ARBA" id="ARBA00023136"/>
    </source>
</evidence>
<dbReference type="PRINTS" id="PR00119">
    <property type="entry name" value="CATATPASE"/>
</dbReference>
<dbReference type="Gene3D" id="3.40.1110.10">
    <property type="entry name" value="Calcium-transporting ATPase, cytoplasmic domain N"/>
    <property type="match status" value="1"/>
</dbReference>
<comment type="similarity">
    <text evidence="2 8">Belongs to the cation transport ATPase (P-type) (TC 3.A.3) family. Type IB subfamily.</text>
</comment>
<keyword evidence="10" id="KW-0378">Hydrolase</keyword>
<comment type="subcellular location">
    <subcellularLocation>
        <location evidence="8">Cell membrane</location>
    </subcellularLocation>
    <subcellularLocation>
        <location evidence="1">Membrane</location>
    </subcellularLocation>
</comment>
<dbReference type="InterPro" id="IPR001757">
    <property type="entry name" value="P_typ_ATPase"/>
</dbReference>
<evidence type="ECO:0000256" key="7">
    <source>
        <dbReference type="ARBA" id="ARBA00047308"/>
    </source>
</evidence>
<keyword evidence="4 8" id="KW-1133">Transmembrane helix</keyword>
<dbReference type="Proteomes" id="UP000002207">
    <property type="component" value="Chromosome"/>
</dbReference>
<dbReference type="Pfam" id="PF00122">
    <property type="entry name" value="E1-E2_ATPase"/>
    <property type="match status" value="1"/>
</dbReference>
<keyword evidence="11" id="KW-1185">Reference proteome</keyword>
<sequence>MAVPALAIAAALLLRYGFHARSLMVSIPLWIAIVSCGVPLIFELLRQVWKRQFGADFLAGLSIATAVVMGELLVAVIIILMLTGGEALESFATRRASSVLHALAKRMPNLAHRVVDGRTADIAVAEIAVGDHLVVYPHEICPVDGVVLDGTGSMDESFLTGEPFRMRKTKGSQVISGALNEDAVLTIVAEKPAADSRYARIMQVMREAEENPPAMRRLADQLGGIYTPVALGIAALAWGASGHAERFLAVLVIATPCPLLLAIPVAIIGAISLAARRGVVIRKPAILEQMSRVRVMFFDKTGTLTHGEPTVTAVKGLNGFEPDEVLALSAALERYSKHPLASAILQAAEEHHVAPLTVADISERPGEGLKGDVQGRRVLVTGRRKLPPALKAELPEESAGMECVVLVDGKVCGVMHFHDRPRKDSRSFVQHLGPKHHVETLMILTGDRDSEARHLAEVVGIEDIRANLAPEEKLELVREATRKATTLFLGDGINDAPAMMAATVGVALGQGSDIVADAAGAVILESSLGKVDELLHIGERMRRIALESAVGGMALSAVGMVLAATGHLSPIAGAISQEAIDLLAVLNALRTSLPRGALQDY</sequence>
<evidence type="ECO:0000256" key="2">
    <source>
        <dbReference type="ARBA" id="ARBA00006024"/>
    </source>
</evidence>
<accession>C1F2N8</accession>
<dbReference type="HOGENOM" id="CLU_001771_6_3_0"/>
<dbReference type="eggNOG" id="COG2217">
    <property type="taxonomic scope" value="Bacteria"/>
</dbReference>
<dbReference type="GO" id="GO:0005886">
    <property type="term" value="C:plasma membrane"/>
    <property type="evidence" value="ECO:0007669"/>
    <property type="project" value="UniProtKB-SubCell"/>
</dbReference>
<dbReference type="InterPro" id="IPR023299">
    <property type="entry name" value="ATPase_P-typ_cyto_dom_N"/>
</dbReference>
<dbReference type="PROSITE" id="PS01229">
    <property type="entry name" value="COF_2"/>
    <property type="match status" value="1"/>
</dbReference>
<dbReference type="Pfam" id="PF00702">
    <property type="entry name" value="Hydrolase"/>
    <property type="match status" value="1"/>
</dbReference>
<dbReference type="SUPFAM" id="SSF56784">
    <property type="entry name" value="HAD-like"/>
    <property type="match status" value="1"/>
</dbReference>
<keyword evidence="8" id="KW-0067">ATP-binding</keyword>
<evidence type="ECO:0000313" key="11">
    <source>
        <dbReference type="Proteomes" id="UP000002207"/>
    </source>
</evidence>
<evidence type="ECO:0000256" key="4">
    <source>
        <dbReference type="ARBA" id="ARBA00022989"/>
    </source>
</evidence>
<feature type="transmembrane region" description="Helical" evidence="8">
    <location>
        <begin position="57"/>
        <end position="81"/>
    </location>
</feature>
<dbReference type="PANTHER" id="PTHR48085:SF5">
    <property type="entry name" value="CADMIUM_ZINC-TRANSPORTING ATPASE HMA4-RELATED"/>
    <property type="match status" value="1"/>
</dbReference>
<dbReference type="InterPro" id="IPR023298">
    <property type="entry name" value="ATPase_P-typ_TM_dom_sf"/>
</dbReference>
<feature type="domain" description="P-type ATPase A" evidence="9">
    <location>
        <begin position="107"/>
        <end position="205"/>
    </location>
</feature>
<dbReference type="InterPro" id="IPR027256">
    <property type="entry name" value="P-typ_ATPase_IB"/>
</dbReference>
<evidence type="ECO:0000256" key="6">
    <source>
        <dbReference type="ARBA" id="ARBA00039097"/>
    </source>
</evidence>